<feature type="non-terminal residue" evidence="1">
    <location>
        <position position="1"/>
    </location>
</feature>
<comment type="caution">
    <text evidence="1">The sequence shown here is derived from an EMBL/GenBank/DDBJ whole genome shotgun (WGS) entry which is preliminary data.</text>
</comment>
<organism evidence="1">
    <name type="scientific">marine sediment metagenome</name>
    <dbReference type="NCBI Taxonomy" id="412755"/>
    <lineage>
        <taxon>unclassified sequences</taxon>
        <taxon>metagenomes</taxon>
        <taxon>ecological metagenomes</taxon>
    </lineage>
</organism>
<evidence type="ECO:0000313" key="1">
    <source>
        <dbReference type="EMBL" id="GAG90210.1"/>
    </source>
</evidence>
<sequence>LPDLSRSYVIRTKDKEAAEAVAKDLVDDELVEVAEVTPPAVPADATPSFFWHAGILEACPRWNRC</sequence>
<dbReference type="EMBL" id="BART01028362">
    <property type="protein sequence ID" value="GAG90210.1"/>
    <property type="molecule type" value="Genomic_DNA"/>
</dbReference>
<reference evidence="1" key="1">
    <citation type="journal article" date="2014" name="Front. Microbiol.">
        <title>High frequency of phylogenetically diverse reductive dehalogenase-homologous genes in deep subseafloor sedimentary metagenomes.</title>
        <authorList>
            <person name="Kawai M."/>
            <person name="Futagami T."/>
            <person name="Toyoda A."/>
            <person name="Takaki Y."/>
            <person name="Nishi S."/>
            <person name="Hori S."/>
            <person name="Arai W."/>
            <person name="Tsubouchi T."/>
            <person name="Morono Y."/>
            <person name="Uchiyama I."/>
            <person name="Ito T."/>
            <person name="Fujiyama A."/>
            <person name="Inagaki F."/>
            <person name="Takami H."/>
        </authorList>
    </citation>
    <scope>NUCLEOTIDE SEQUENCE</scope>
    <source>
        <strain evidence="1">Expedition CK06-06</strain>
    </source>
</reference>
<proteinExistence type="predicted"/>
<accession>X1B562</accession>
<protein>
    <submittedName>
        <fullName evidence="1">Uncharacterized protein</fullName>
    </submittedName>
</protein>
<gene>
    <name evidence="1" type="ORF">S01H4_50030</name>
</gene>
<dbReference type="AlphaFoldDB" id="X1B562"/>
<name>X1B562_9ZZZZ</name>